<comment type="similarity">
    <text evidence="8">Belongs to the uve1/UvsE family.</text>
</comment>
<evidence type="ECO:0000256" key="3">
    <source>
        <dbReference type="ARBA" id="ARBA00022763"/>
    </source>
</evidence>
<dbReference type="GO" id="GO:0009411">
    <property type="term" value="P:response to UV"/>
    <property type="evidence" value="ECO:0007669"/>
    <property type="project" value="InterPro"/>
</dbReference>
<evidence type="ECO:0000256" key="4">
    <source>
        <dbReference type="ARBA" id="ARBA00022769"/>
    </source>
</evidence>
<evidence type="ECO:0000256" key="1">
    <source>
        <dbReference type="ARBA" id="ARBA00022722"/>
    </source>
</evidence>
<comment type="function">
    <text evidence="7">Component in a DNA repair pathway. Removal of UV LIGHT damaged nucleotides. Recognizes pyrimidine dimers and cleave a phosphodiester bond immediately 5' to the lesion.</text>
</comment>
<dbReference type="AlphaFoldDB" id="A0A3A1QP01"/>
<dbReference type="HAMAP" id="MF_00606">
    <property type="entry name" value="UV_endonuclease"/>
    <property type="match status" value="1"/>
</dbReference>
<dbReference type="InterPro" id="IPR023520">
    <property type="entry name" value="UvdE_bac"/>
</dbReference>
<evidence type="ECO:0000256" key="6">
    <source>
        <dbReference type="ARBA" id="ARBA00023204"/>
    </source>
</evidence>
<evidence type="ECO:0000313" key="9">
    <source>
        <dbReference type="EMBL" id="RIW27852.1"/>
    </source>
</evidence>
<keyword evidence="5 8" id="KW-0378">Hydrolase</keyword>
<dbReference type="GO" id="GO:0016787">
    <property type="term" value="F:hydrolase activity"/>
    <property type="evidence" value="ECO:0007669"/>
    <property type="project" value="UniProtKB-KW"/>
</dbReference>
<dbReference type="Gene3D" id="3.20.20.150">
    <property type="entry name" value="Divalent-metal-dependent TIM barrel enzymes"/>
    <property type="match status" value="1"/>
</dbReference>
<keyword evidence="4 8" id="KW-0228">DNA excision</keyword>
<dbReference type="EC" id="3.-.-.-" evidence="8"/>
<comment type="caution">
    <text evidence="9">The sequence shown here is derived from an EMBL/GenBank/DDBJ whole genome shotgun (WGS) entry which is preliminary data.</text>
</comment>
<keyword evidence="3 8" id="KW-0227">DNA damage</keyword>
<dbReference type="Pfam" id="PF03851">
    <property type="entry name" value="UvdE"/>
    <property type="match status" value="1"/>
</dbReference>
<dbReference type="OrthoDB" id="9782576at2"/>
<protein>
    <recommendedName>
        <fullName evidence="8">UV DNA damage endonuclease</fullName>
        <shortName evidence="8">UV-endonuclease</shortName>
        <shortName evidence="8">UVED</shortName>
        <ecNumber evidence="8">3.-.-.-</ecNumber>
    </recommendedName>
</protein>
<sequence>MQLRLGFVANALALWDASPSKTMTFKRYSELPDQERKQKLLDVTSANLEHTKRILYYLAAHEIPLYRMSSSMVPLATHPEVKWDFVTPFRKEWEELGRLIKKFNIRTSYHPNQFTLFTSPKDSVTDNAVEDMVFHYKMLEAMDVHEKSLLNIHIGGTYGNKEEALRRFHENLLKLPPNVKEIMTLENDDKTYTVEETLEVCEKEGIPMILDVHHHQANQSTEPLENYLPRILDTWKHRNLRPKIHLSSPKSEKAFRSHADDVDIDFVLPYLKMLKELDEDVDIMIEAKNKDLAMLKLTEDISKIRGVKRVSGGILNW</sequence>
<name>A0A3A1QP01_9BACI</name>
<evidence type="ECO:0000313" key="10">
    <source>
        <dbReference type="Proteomes" id="UP000265801"/>
    </source>
</evidence>
<evidence type="ECO:0000256" key="8">
    <source>
        <dbReference type="HAMAP-Rule" id="MF_00606"/>
    </source>
</evidence>
<dbReference type="GO" id="GO:0006289">
    <property type="term" value="P:nucleotide-excision repair"/>
    <property type="evidence" value="ECO:0007669"/>
    <property type="project" value="InterPro"/>
</dbReference>
<dbReference type="InterPro" id="IPR036237">
    <property type="entry name" value="Xyl_isomerase-like_sf"/>
</dbReference>
<dbReference type="NCBIfam" id="TIGR00629">
    <property type="entry name" value="uvde"/>
    <property type="match status" value="1"/>
</dbReference>
<evidence type="ECO:0000256" key="7">
    <source>
        <dbReference type="ARBA" id="ARBA00025029"/>
    </source>
</evidence>
<keyword evidence="2 8" id="KW-0255">Endonuclease</keyword>
<dbReference type="PANTHER" id="PTHR31290:SF5">
    <property type="entry name" value="UV-DAMAGE ENDONUCLEASE"/>
    <property type="match status" value="1"/>
</dbReference>
<proteinExistence type="inferred from homology"/>
<keyword evidence="6 8" id="KW-0234">DNA repair</keyword>
<reference evidence="9 10" key="1">
    <citation type="submission" date="2018-09" db="EMBL/GenBank/DDBJ databases">
        <title>Bacillus saliacetes sp. nov., isolated from Thai shrimp paste (Ka-pi).</title>
        <authorList>
            <person name="Daroonpunt R."/>
            <person name="Tanasupawat S."/>
            <person name="Yiamsombut S."/>
        </authorList>
    </citation>
    <scope>NUCLEOTIDE SEQUENCE [LARGE SCALE GENOMIC DNA]</scope>
    <source>
        <strain evidence="9 10">SKP7-4</strain>
    </source>
</reference>
<keyword evidence="1 8" id="KW-0540">Nuclease</keyword>
<evidence type="ECO:0000256" key="5">
    <source>
        <dbReference type="ARBA" id="ARBA00022801"/>
    </source>
</evidence>
<dbReference type="PANTHER" id="PTHR31290">
    <property type="entry name" value="UV-DAMAGE ENDONUCLEASE"/>
    <property type="match status" value="1"/>
</dbReference>
<dbReference type="SUPFAM" id="SSF51658">
    <property type="entry name" value="Xylose isomerase-like"/>
    <property type="match status" value="1"/>
</dbReference>
<keyword evidence="10" id="KW-1185">Reference proteome</keyword>
<dbReference type="GO" id="GO:0004519">
    <property type="term" value="F:endonuclease activity"/>
    <property type="evidence" value="ECO:0007669"/>
    <property type="project" value="UniProtKB-UniRule"/>
</dbReference>
<evidence type="ECO:0000256" key="2">
    <source>
        <dbReference type="ARBA" id="ARBA00022759"/>
    </source>
</evidence>
<dbReference type="InterPro" id="IPR004601">
    <property type="entry name" value="UvdE"/>
</dbReference>
<comment type="function">
    <text evidence="8">Component in a DNA repair pathway. Removal of UV-light damaged nucleotides. Recognizes pyrimidine dimers and cleave a phosphodiester bond immediately 5' to the lesion.</text>
</comment>
<organism evidence="9 10">
    <name type="scientific">Bacillus salacetis</name>
    <dbReference type="NCBI Taxonomy" id="2315464"/>
    <lineage>
        <taxon>Bacteria</taxon>
        <taxon>Bacillati</taxon>
        <taxon>Bacillota</taxon>
        <taxon>Bacilli</taxon>
        <taxon>Bacillales</taxon>
        <taxon>Bacillaceae</taxon>
        <taxon>Bacillus</taxon>
    </lineage>
</organism>
<gene>
    <name evidence="8 9" type="primary">uvsE</name>
    <name evidence="9" type="ORF">D3H55_22545</name>
</gene>
<dbReference type="EMBL" id="QXIR01000050">
    <property type="protein sequence ID" value="RIW27852.1"/>
    <property type="molecule type" value="Genomic_DNA"/>
</dbReference>
<dbReference type="Proteomes" id="UP000265801">
    <property type="component" value="Unassembled WGS sequence"/>
</dbReference>
<accession>A0A3A1QP01</accession>
<dbReference type="GO" id="GO:0006290">
    <property type="term" value="P:pyrimidine dimer repair"/>
    <property type="evidence" value="ECO:0007669"/>
    <property type="project" value="UniProtKB-UniRule"/>
</dbReference>
<dbReference type="RefSeq" id="WP_119549571.1">
    <property type="nucleotide sequence ID" value="NZ_QXIR01000050.1"/>
</dbReference>